<keyword evidence="11 12" id="KW-0472">Membrane</keyword>
<feature type="transmembrane region" description="Helical" evidence="12">
    <location>
        <begin position="7"/>
        <end position="22"/>
    </location>
</feature>
<dbReference type="InterPro" id="IPR033885">
    <property type="entry name" value="AlkB/XylM"/>
</dbReference>
<keyword evidence="9" id="KW-0408">Iron</keyword>
<keyword evidence="4" id="KW-0997">Cell inner membrane</keyword>
<evidence type="ECO:0000256" key="5">
    <source>
        <dbReference type="ARBA" id="ARBA00022692"/>
    </source>
</evidence>
<proteinExistence type="inferred from homology"/>
<evidence type="ECO:0000259" key="13">
    <source>
        <dbReference type="Pfam" id="PF00487"/>
    </source>
</evidence>
<keyword evidence="6" id="KW-0479">Metal-binding</keyword>
<comment type="similarity">
    <text evidence="2">Belongs to the fatty acid desaturase type 1 family. AlkB subfamily.</text>
</comment>
<dbReference type="GO" id="GO:0046872">
    <property type="term" value="F:metal ion binding"/>
    <property type="evidence" value="ECO:0007669"/>
    <property type="project" value="UniProtKB-KW"/>
</dbReference>
<protein>
    <submittedName>
        <fullName evidence="14">Alkane 1-monooxygenase</fullName>
    </submittedName>
</protein>
<accession>A0A848IVF5</accession>
<keyword evidence="15" id="KW-1185">Reference proteome</keyword>
<name>A0A848IVF5_9BACT</name>
<dbReference type="PANTHER" id="PTHR38674">
    <property type="entry name" value="ALKANE 1-MONOOXYGENASE 1"/>
    <property type="match status" value="1"/>
</dbReference>
<feature type="transmembrane region" description="Helical" evidence="12">
    <location>
        <begin position="99"/>
        <end position="118"/>
    </location>
</feature>
<dbReference type="RefSeq" id="WP_169677778.1">
    <property type="nucleotide sequence ID" value="NZ_JABBNU010000001.1"/>
</dbReference>
<feature type="transmembrane region" description="Helical" evidence="12">
    <location>
        <begin position="28"/>
        <end position="45"/>
    </location>
</feature>
<evidence type="ECO:0000256" key="6">
    <source>
        <dbReference type="ARBA" id="ARBA00022723"/>
    </source>
</evidence>
<evidence type="ECO:0000313" key="15">
    <source>
        <dbReference type="Proteomes" id="UP000559010"/>
    </source>
</evidence>
<reference evidence="14 15" key="1">
    <citation type="submission" date="2020-04" db="EMBL/GenBank/DDBJ databases">
        <title>Flammeovirgaceae bacterium KN852 isolated from deep sea.</title>
        <authorList>
            <person name="Zhang D.-C."/>
        </authorList>
    </citation>
    <scope>NUCLEOTIDE SEQUENCE [LARGE SCALE GENOMIC DNA]</scope>
    <source>
        <strain evidence="14 15">KN852</strain>
    </source>
</reference>
<evidence type="ECO:0000256" key="2">
    <source>
        <dbReference type="ARBA" id="ARBA00010823"/>
    </source>
</evidence>
<keyword evidence="5 12" id="KW-0812">Transmembrane</keyword>
<keyword evidence="10 14" id="KW-0503">Monooxygenase</keyword>
<dbReference type="GO" id="GO:0006629">
    <property type="term" value="P:lipid metabolic process"/>
    <property type="evidence" value="ECO:0007669"/>
    <property type="project" value="InterPro"/>
</dbReference>
<sequence length="350" mass="40838">MKILKYSLVLILPVLVVLSFYQKGISTYFPIIYAFGIIPLLELIFKPDPTNISSVEEELRKKDLRYDLVVYLMVPVQYFVLFMFLFNFTRLDLVLYEKIGMVLGMGMMCGVIGINVAHELGHRKKDYEKVMARMLLLTSLYMHFYIEHNRGHHKNVSTPEDPASARYNETVYGFYFRSIYNSYMSAWKIANDQQRKNRSAVFSLKNEMLQYQLIQILFSIGVYFLFGIEGLLAFLGAALIGILLLETVNYIEHYGLQRKQVSEGRYERVLPLHSWNSDHVVGRLMLFELSRHSDHHYIASRPYQILMHHDNSPQMPTGYPGMMIMALFPPIWFKIMNKKADDIRNLVSVA</sequence>
<dbReference type="GO" id="GO:0005886">
    <property type="term" value="C:plasma membrane"/>
    <property type="evidence" value="ECO:0007669"/>
    <property type="project" value="UniProtKB-SubCell"/>
</dbReference>
<evidence type="ECO:0000256" key="1">
    <source>
        <dbReference type="ARBA" id="ARBA00004429"/>
    </source>
</evidence>
<dbReference type="PANTHER" id="PTHR38674:SF1">
    <property type="entry name" value="ALKANE 1-MONOOXYGENASE 1"/>
    <property type="match status" value="1"/>
</dbReference>
<evidence type="ECO:0000256" key="11">
    <source>
        <dbReference type="ARBA" id="ARBA00023136"/>
    </source>
</evidence>
<dbReference type="Proteomes" id="UP000559010">
    <property type="component" value="Unassembled WGS sequence"/>
</dbReference>
<dbReference type="AlphaFoldDB" id="A0A848IVF5"/>
<dbReference type="InterPro" id="IPR005804">
    <property type="entry name" value="FA_desaturase_dom"/>
</dbReference>
<feature type="transmembrane region" description="Helical" evidence="12">
    <location>
        <begin position="66"/>
        <end position="87"/>
    </location>
</feature>
<dbReference type="GO" id="GO:0004497">
    <property type="term" value="F:monooxygenase activity"/>
    <property type="evidence" value="ECO:0007669"/>
    <property type="project" value="UniProtKB-KW"/>
</dbReference>
<feature type="transmembrane region" description="Helical" evidence="12">
    <location>
        <begin position="231"/>
        <end position="251"/>
    </location>
</feature>
<evidence type="ECO:0000256" key="9">
    <source>
        <dbReference type="ARBA" id="ARBA00023004"/>
    </source>
</evidence>
<evidence type="ECO:0000256" key="4">
    <source>
        <dbReference type="ARBA" id="ARBA00022519"/>
    </source>
</evidence>
<gene>
    <name evidence="14" type="ORF">HH304_02060</name>
</gene>
<feature type="transmembrane region" description="Helical" evidence="12">
    <location>
        <begin position="317"/>
        <end position="335"/>
    </location>
</feature>
<comment type="subcellular location">
    <subcellularLocation>
        <location evidence="1">Cell inner membrane</location>
        <topology evidence="1">Multi-pass membrane protein</topology>
    </subcellularLocation>
</comment>
<dbReference type="EMBL" id="JABBNU010000001">
    <property type="protein sequence ID" value="NMM47168.1"/>
    <property type="molecule type" value="Genomic_DNA"/>
</dbReference>
<evidence type="ECO:0000256" key="3">
    <source>
        <dbReference type="ARBA" id="ARBA00022475"/>
    </source>
</evidence>
<keyword evidence="3" id="KW-1003">Cell membrane</keyword>
<evidence type="ECO:0000256" key="10">
    <source>
        <dbReference type="ARBA" id="ARBA00023033"/>
    </source>
</evidence>
<feature type="domain" description="Fatty acid desaturase" evidence="13">
    <location>
        <begin position="100"/>
        <end position="319"/>
    </location>
</feature>
<evidence type="ECO:0000313" key="14">
    <source>
        <dbReference type="EMBL" id="NMM47168.1"/>
    </source>
</evidence>
<evidence type="ECO:0000256" key="7">
    <source>
        <dbReference type="ARBA" id="ARBA00022989"/>
    </source>
</evidence>
<organism evidence="14 15">
    <name type="scientific">Marinigracilibium pacificum</name>
    <dbReference type="NCBI Taxonomy" id="2729599"/>
    <lineage>
        <taxon>Bacteria</taxon>
        <taxon>Pseudomonadati</taxon>
        <taxon>Bacteroidota</taxon>
        <taxon>Cytophagia</taxon>
        <taxon>Cytophagales</taxon>
        <taxon>Flammeovirgaceae</taxon>
        <taxon>Marinigracilibium</taxon>
    </lineage>
</organism>
<keyword evidence="7 12" id="KW-1133">Transmembrane helix</keyword>
<evidence type="ECO:0000256" key="8">
    <source>
        <dbReference type="ARBA" id="ARBA00023002"/>
    </source>
</evidence>
<dbReference type="CDD" id="cd03512">
    <property type="entry name" value="Alkane-hydroxylase"/>
    <property type="match status" value="1"/>
</dbReference>
<dbReference type="Pfam" id="PF00487">
    <property type="entry name" value="FA_desaturase"/>
    <property type="match status" value="1"/>
</dbReference>
<evidence type="ECO:0000256" key="12">
    <source>
        <dbReference type="SAM" id="Phobius"/>
    </source>
</evidence>
<keyword evidence="8" id="KW-0560">Oxidoreductase</keyword>
<comment type="caution">
    <text evidence="14">The sequence shown here is derived from an EMBL/GenBank/DDBJ whole genome shotgun (WGS) entry which is preliminary data.</text>
</comment>